<gene>
    <name evidence="1" type="ordered locus">CLDAP_02400</name>
</gene>
<accession>I0HZ42</accession>
<dbReference type="KEGG" id="cap:CLDAP_02400"/>
<dbReference type="PANTHER" id="PTHR32305:SF15">
    <property type="entry name" value="PROTEIN RHSA-RELATED"/>
    <property type="match status" value="1"/>
</dbReference>
<evidence type="ECO:0000313" key="2">
    <source>
        <dbReference type="Proteomes" id="UP000007880"/>
    </source>
</evidence>
<evidence type="ECO:0008006" key="3">
    <source>
        <dbReference type="Google" id="ProtNLM"/>
    </source>
</evidence>
<dbReference type="InterPro" id="IPR050708">
    <property type="entry name" value="T6SS_VgrG/RHS"/>
</dbReference>
<keyword evidence="2" id="KW-1185">Reference proteome</keyword>
<dbReference type="Gene3D" id="2.180.10.10">
    <property type="entry name" value="RHS repeat-associated core"/>
    <property type="match status" value="1"/>
</dbReference>
<sequence>MLYYSAGGKRVALRSGGMLYWLLSDHLGSTAVTLSGTTEAGEVRYRAFGATRFTSGMTPTSVRFTGQREEAALGLHFYNVRWYDPALGHSLSPDTVVPDPGNALDYHRYAYVRFNPLKYEDGSGPCATLANGQADWESDYECWQLAYLIYGHGLGQGAAAASFAADWKVSPEEWLKNIASQSFADADYLRPFAERYYDVWAGEVGLPVHPVEWHQPPDYRLLNEPEIIGFLRGERTVCETWDCGAISFDLMLLGAQLSRDTALFSIPVTNVGGLSGVTIGQVTNFGLSAASLTYVSAEFFSGKATTADLTVNIVTTSAGVMPVVGEFATGAQLIWDLLDPLHPW</sequence>
<dbReference type="HOGENOM" id="CLU_071785_0_0_0"/>
<dbReference type="Proteomes" id="UP000007880">
    <property type="component" value="Chromosome"/>
</dbReference>
<dbReference type="STRING" id="926550.CLDAP_02400"/>
<protein>
    <recommendedName>
        <fullName evidence="3">RHS repeat-associated core domain-containing protein</fullName>
    </recommendedName>
</protein>
<evidence type="ECO:0000313" key="1">
    <source>
        <dbReference type="EMBL" id="BAL98279.1"/>
    </source>
</evidence>
<dbReference type="eggNOG" id="COG3209">
    <property type="taxonomic scope" value="Bacteria"/>
</dbReference>
<organism evidence="1 2">
    <name type="scientific">Caldilinea aerophila (strain DSM 14535 / JCM 11387 / NBRC 104270 / STL-6-O1)</name>
    <dbReference type="NCBI Taxonomy" id="926550"/>
    <lineage>
        <taxon>Bacteria</taxon>
        <taxon>Bacillati</taxon>
        <taxon>Chloroflexota</taxon>
        <taxon>Caldilineae</taxon>
        <taxon>Caldilineales</taxon>
        <taxon>Caldilineaceae</taxon>
        <taxon>Caldilinea</taxon>
    </lineage>
</organism>
<dbReference type="NCBIfam" id="TIGR03696">
    <property type="entry name" value="Rhs_assc_core"/>
    <property type="match status" value="1"/>
</dbReference>
<dbReference type="AlphaFoldDB" id="I0HZ42"/>
<dbReference type="PANTHER" id="PTHR32305">
    <property type="match status" value="1"/>
</dbReference>
<dbReference type="OrthoDB" id="166729at2"/>
<name>I0HZ42_CALAS</name>
<proteinExistence type="predicted"/>
<dbReference type="EMBL" id="AP012337">
    <property type="protein sequence ID" value="BAL98279.1"/>
    <property type="molecule type" value="Genomic_DNA"/>
</dbReference>
<reference evidence="1 2" key="1">
    <citation type="submission" date="2012-02" db="EMBL/GenBank/DDBJ databases">
        <title>Complete genome sequence of Caldilinea aerophila DSM 14535 (= NBRC 102666).</title>
        <authorList>
            <person name="Oguchi A."/>
            <person name="Hosoyama A."/>
            <person name="Sekine M."/>
            <person name="Fukai R."/>
            <person name="Kato Y."/>
            <person name="Nakamura S."/>
            <person name="Hanada S."/>
            <person name="Yamazaki S."/>
            <person name="Fujita N."/>
        </authorList>
    </citation>
    <scope>NUCLEOTIDE SEQUENCE [LARGE SCALE GENOMIC DNA]</scope>
    <source>
        <strain evidence="2">DSM 14535 / JCM 11387 / NBRC 104270 / STL-6-O1</strain>
    </source>
</reference>
<dbReference type="InterPro" id="IPR022385">
    <property type="entry name" value="Rhs_assc_core"/>
</dbReference>